<dbReference type="RefSeq" id="WP_305006332.1">
    <property type="nucleotide sequence ID" value="NZ_JAUQSY010000005.1"/>
</dbReference>
<reference evidence="1" key="1">
    <citation type="submission" date="2023-07" db="EMBL/GenBank/DDBJ databases">
        <authorList>
            <person name="Kim M.K."/>
        </authorList>
    </citation>
    <scope>NUCLEOTIDE SEQUENCE</scope>
    <source>
        <strain evidence="1">ASUV-10-1</strain>
    </source>
</reference>
<dbReference type="Proteomes" id="UP001176429">
    <property type="component" value="Unassembled WGS sequence"/>
</dbReference>
<sequence>MLAWQYQGGGQIEWFTMREHNSAFFELQQSFDGRRWRVLGNMEANPGHQGQHGYVYYESKLSQYRVPVLYYRLRQVAQDGSFTYSPVRTIRLATNEALSRGPAPGGAPQ</sequence>
<evidence type="ECO:0008006" key="3">
    <source>
        <dbReference type="Google" id="ProtNLM"/>
    </source>
</evidence>
<comment type="caution">
    <text evidence="1">The sequence shown here is derived from an EMBL/GenBank/DDBJ whole genome shotgun (WGS) entry which is preliminary data.</text>
</comment>
<keyword evidence="2" id="KW-1185">Reference proteome</keyword>
<dbReference type="EMBL" id="JAUQSY010000005">
    <property type="protein sequence ID" value="MDO7875019.1"/>
    <property type="molecule type" value="Genomic_DNA"/>
</dbReference>
<gene>
    <name evidence="1" type="ORF">Q5H93_09785</name>
</gene>
<accession>A0ABT9BBF5</accession>
<organism evidence="1 2">
    <name type="scientific">Hymenobacter aranciens</name>
    <dbReference type="NCBI Taxonomy" id="3063996"/>
    <lineage>
        <taxon>Bacteria</taxon>
        <taxon>Pseudomonadati</taxon>
        <taxon>Bacteroidota</taxon>
        <taxon>Cytophagia</taxon>
        <taxon>Cytophagales</taxon>
        <taxon>Hymenobacteraceae</taxon>
        <taxon>Hymenobacter</taxon>
    </lineage>
</organism>
<evidence type="ECO:0000313" key="2">
    <source>
        <dbReference type="Proteomes" id="UP001176429"/>
    </source>
</evidence>
<evidence type="ECO:0000313" key="1">
    <source>
        <dbReference type="EMBL" id="MDO7875019.1"/>
    </source>
</evidence>
<protein>
    <recommendedName>
        <fullName evidence="3">F5/8 type C domain-containing protein</fullName>
    </recommendedName>
</protein>
<proteinExistence type="predicted"/>
<name>A0ABT9BBF5_9BACT</name>